<evidence type="ECO:0000313" key="5">
    <source>
        <dbReference type="Proteomes" id="UP000832097"/>
    </source>
</evidence>
<keyword evidence="2 4" id="KW-0503">Monooxygenase</keyword>
<keyword evidence="5" id="KW-1185">Reference proteome</keyword>
<protein>
    <submittedName>
        <fullName evidence="4">FAD-dependent monooxygenase</fullName>
    </submittedName>
</protein>
<dbReference type="Gene3D" id="3.30.9.30">
    <property type="match status" value="1"/>
</dbReference>
<dbReference type="EMBL" id="CP094528">
    <property type="protein sequence ID" value="UOE43310.1"/>
    <property type="molecule type" value="Genomic_DNA"/>
</dbReference>
<dbReference type="Proteomes" id="UP000832097">
    <property type="component" value="Chromosome"/>
</dbReference>
<sequence>MTDIAIIGAGPGGLVTALRLHQAGFRPTIYETVPELKPLGVGVDIKTVGTRELDDLGLLDEFRAISVDAEDSIFFNHYGQEIYAEKCGVHMGYLHEQRFVHRGILQMLLFRTVLERLGAESVVLGARVAAYAQDADGVTLDLEHRDGRTEQVRHDAVIAADGIKSAVRRQMHPQQAEPEFSGITMWRGTTLREPIRGGHTILHLGDPRVSTMIVYPIAENFEGTGLDLINWVVETNGEETVEDWNQVADPEQIIPAFDTLELPFLDVQQLIRDAREVYLFPLIRHFPLDSWVDGRVVLLGDAAHAMYPRGGNGITQAMLDARVLAEHLTQHGDPRDAFAAYDADRREIVNRIADNMRGEGYEVIRRIVAERTDGKPFDDIEAVLPLAEADAIFSKYHALVGAPRPGHEAGEATGFRTWQVDGVRVGGSEAGGVHE</sequence>
<evidence type="ECO:0000259" key="3">
    <source>
        <dbReference type="Pfam" id="PF01494"/>
    </source>
</evidence>
<dbReference type="PANTHER" id="PTHR13789:SF268">
    <property type="entry name" value="5-METHYLPHENAZINE-1-CARBOXYLATE 1-MONOOXYGENASE"/>
    <property type="match status" value="1"/>
</dbReference>
<reference evidence="4 5" key="1">
    <citation type="submission" date="2022-03" db="EMBL/GenBank/DDBJ databases">
        <title>Mucilaginibacter sp. isolated from the gut of Protaetia brevitarsis seulensis larvae.</title>
        <authorList>
            <person name="Won M."/>
            <person name="Kim S.-J."/>
            <person name="Kwon S.-W."/>
        </authorList>
    </citation>
    <scope>NUCLEOTIDE SEQUENCE [LARGE SCALE GENOMIC DNA]</scope>
    <source>
        <strain evidence="4 5">CFWR-12</strain>
    </source>
</reference>
<dbReference type="SUPFAM" id="SSF54373">
    <property type="entry name" value="FAD-linked reductases, C-terminal domain"/>
    <property type="match status" value="1"/>
</dbReference>
<dbReference type="PRINTS" id="PR00420">
    <property type="entry name" value="RNGMNOXGNASE"/>
</dbReference>
<gene>
    <name evidence="4" type="ORF">MTO99_14110</name>
</gene>
<dbReference type="RefSeq" id="WP_243554271.1">
    <property type="nucleotide sequence ID" value="NZ_CP094528.1"/>
</dbReference>
<proteinExistence type="predicted"/>
<keyword evidence="1" id="KW-0560">Oxidoreductase</keyword>
<evidence type="ECO:0000256" key="1">
    <source>
        <dbReference type="ARBA" id="ARBA00023002"/>
    </source>
</evidence>
<dbReference type="PANTHER" id="PTHR13789">
    <property type="entry name" value="MONOOXYGENASE"/>
    <property type="match status" value="1"/>
</dbReference>
<dbReference type="InterPro" id="IPR036188">
    <property type="entry name" value="FAD/NAD-bd_sf"/>
</dbReference>
<dbReference type="InterPro" id="IPR050493">
    <property type="entry name" value="FAD-dep_Monooxygenase_BioMet"/>
</dbReference>
<dbReference type="GO" id="GO:0004497">
    <property type="term" value="F:monooxygenase activity"/>
    <property type="evidence" value="ECO:0007669"/>
    <property type="project" value="UniProtKB-KW"/>
</dbReference>
<feature type="domain" description="FAD-binding" evidence="3">
    <location>
        <begin position="2"/>
        <end position="355"/>
    </location>
</feature>
<name>A0ABY4BVS1_9MICO</name>
<dbReference type="NCBIfam" id="NF005720">
    <property type="entry name" value="PRK07538.1"/>
    <property type="match status" value="1"/>
</dbReference>
<evidence type="ECO:0000256" key="2">
    <source>
        <dbReference type="ARBA" id="ARBA00023033"/>
    </source>
</evidence>
<dbReference type="InterPro" id="IPR002938">
    <property type="entry name" value="FAD-bd"/>
</dbReference>
<accession>A0ABY4BVS1</accession>
<dbReference type="Pfam" id="PF01494">
    <property type="entry name" value="FAD_binding_3"/>
    <property type="match status" value="1"/>
</dbReference>
<dbReference type="SUPFAM" id="SSF51905">
    <property type="entry name" value="FAD/NAD(P)-binding domain"/>
    <property type="match status" value="1"/>
</dbReference>
<dbReference type="Gene3D" id="3.50.50.60">
    <property type="entry name" value="FAD/NAD(P)-binding domain"/>
    <property type="match status" value="1"/>
</dbReference>
<evidence type="ECO:0000313" key="4">
    <source>
        <dbReference type="EMBL" id="UOE43310.1"/>
    </source>
</evidence>
<organism evidence="4 5">
    <name type="scientific">Agromyces larvae</name>
    <dbReference type="NCBI Taxonomy" id="2929802"/>
    <lineage>
        <taxon>Bacteria</taxon>
        <taxon>Bacillati</taxon>
        <taxon>Actinomycetota</taxon>
        <taxon>Actinomycetes</taxon>
        <taxon>Micrococcales</taxon>
        <taxon>Microbacteriaceae</taxon>
        <taxon>Agromyces</taxon>
    </lineage>
</organism>